<feature type="region of interest" description="Disordered" evidence="1">
    <location>
        <begin position="80"/>
        <end position="118"/>
    </location>
</feature>
<feature type="non-terminal residue" evidence="2">
    <location>
        <position position="1"/>
    </location>
</feature>
<evidence type="ECO:0000313" key="2">
    <source>
        <dbReference type="EMBL" id="KAG9991664.1"/>
    </source>
</evidence>
<evidence type="ECO:0000256" key="1">
    <source>
        <dbReference type="SAM" id="MobiDB-lite"/>
    </source>
</evidence>
<accession>A0A9P8G5W7</accession>
<dbReference type="Proteomes" id="UP000729357">
    <property type="component" value="Unassembled WGS sequence"/>
</dbReference>
<reference evidence="2" key="1">
    <citation type="journal article" date="2021" name="J Fungi (Basel)">
        <title>Virulence traits and population genomics of the black yeast Aureobasidium melanogenum.</title>
        <authorList>
            <person name="Cernosa A."/>
            <person name="Sun X."/>
            <person name="Gostincar C."/>
            <person name="Fang C."/>
            <person name="Gunde-Cimerman N."/>
            <person name="Song Z."/>
        </authorList>
    </citation>
    <scope>NUCLEOTIDE SEQUENCE</scope>
    <source>
        <strain evidence="2">EXF-9298</strain>
    </source>
</reference>
<reference evidence="2" key="2">
    <citation type="submission" date="2021-08" db="EMBL/GenBank/DDBJ databases">
        <authorList>
            <person name="Gostincar C."/>
            <person name="Sun X."/>
            <person name="Song Z."/>
            <person name="Gunde-Cimerman N."/>
        </authorList>
    </citation>
    <scope>NUCLEOTIDE SEQUENCE</scope>
    <source>
        <strain evidence="2">EXF-9298</strain>
    </source>
</reference>
<dbReference type="AlphaFoldDB" id="A0A9P8G5W7"/>
<dbReference type="EMBL" id="JAHFXS010000001">
    <property type="protein sequence ID" value="KAG9991664.1"/>
    <property type="molecule type" value="Genomic_DNA"/>
</dbReference>
<evidence type="ECO:0000313" key="3">
    <source>
        <dbReference type="Proteomes" id="UP000729357"/>
    </source>
</evidence>
<name>A0A9P8G5W7_AURME</name>
<proteinExistence type="predicted"/>
<protein>
    <submittedName>
        <fullName evidence="2">Uncharacterized protein</fullName>
    </submittedName>
</protein>
<gene>
    <name evidence="2" type="ORF">KCU98_g113</name>
</gene>
<keyword evidence="3" id="KW-1185">Reference proteome</keyword>
<feature type="non-terminal residue" evidence="2">
    <location>
        <position position="118"/>
    </location>
</feature>
<organism evidence="2 3">
    <name type="scientific">Aureobasidium melanogenum</name>
    <name type="common">Aureobasidium pullulans var. melanogenum</name>
    <dbReference type="NCBI Taxonomy" id="46634"/>
    <lineage>
        <taxon>Eukaryota</taxon>
        <taxon>Fungi</taxon>
        <taxon>Dikarya</taxon>
        <taxon>Ascomycota</taxon>
        <taxon>Pezizomycotina</taxon>
        <taxon>Dothideomycetes</taxon>
        <taxon>Dothideomycetidae</taxon>
        <taxon>Dothideales</taxon>
        <taxon>Saccotheciaceae</taxon>
        <taxon>Aureobasidium</taxon>
    </lineage>
</organism>
<sequence>LELLNGPFKEGTVIGCECCLDAGRPAGVLEVCLIGDGERGESCDFDGGAKKGPLGKPAGVVEGTGEGVFDAFSMSKVFSGSSASLSSSSSSSSSSYSSSSPDSPSSSSSSSSPSSPSS</sequence>
<comment type="caution">
    <text evidence="2">The sequence shown here is derived from an EMBL/GenBank/DDBJ whole genome shotgun (WGS) entry which is preliminary data.</text>
</comment>